<dbReference type="Pfam" id="PF07715">
    <property type="entry name" value="Plug"/>
    <property type="match status" value="1"/>
</dbReference>
<evidence type="ECO:0000256" key="3">
    <source>
        <dbReference type="ARBA" id="ARBA00023237"/>
    </source>
</evidence>
<dbReference type="PANTHER" id="PTHR40980">
    <property type="entry name" value="PLUG DOMAIN-CONTAINING PROTEIN"/>
    <property type="match status" value="1"/>
</dbReference>
<evidence type="ECO:0000256" key="4">
    <source>
        <dbReference type="RuleBase" id="RU003357"/>
    </source>
</evidence>
<evidence type="ECO:0000256" key="5">
    <source>
        <dbReference type="SAM" id="SignalP"/>
    </source>
</evidence>
<dbReference type="InterPro" id="IPR012910">
    <property type="entry name" value="Plug_dom"/>
</dbReference>
<keyword evidence="9" id="KW-1185">Reference proteome</keyword>
<evidence type="ECO:0000256" key="1">
    <source>
        <dbReference type="ARBA" id="ARBA00004442"/>
    </source>
</evidence>
<comment type="caution">
    <text evidence="8">The sequence shown here is derived from an EMBL/GenBank/DDBJ whole genome shotgun (WGS) entry which is preliminary data.</text>
</comment>
<dbReference type="RefSeq" id="WP_378117920.1">
    <property type="nucleotide sequence ID" value="NZ_JBHRTF010000003.1"/>
</dbReference>
<feature type="domain" description="TonB-dependent receptor-like beta-barrel" evidence="6">
    <location>
        <begin position="503"/>
        <end position="1068"/>
    </location>
</feature>
<dbReference type="NCBIfam" id="TIGR01782">
    <property type="entry name" value="TonB-Xanth-Caul"/>
    <property type="match status" value="1"/>
</dbReference>
<dbReference type="InterPro" id="IPR000531">
    <property type="entry name" value="Beta-barrel_TonB"/>
</dbReference>
<dbReference type="SUPFAM" id="SSF56935">
    <property type="entry name" value="Porins"/>
    <property type="match status" value="1"/>
</dbReference>
<evidence type="ECO:0000313" key="8">
    <source>
        <dbReference type="EMBL" id="MFC3115538.1"/>
    </source>
</evidence>
<feature type="chain" id="PRO_5047459908" evidence="5">
    <location>
        <begin position="31"/>
        <end position="1108"/>
    </location>
</feature>
<sequence length="1108" mass="121330">MSNNNSYNYGRFKKTLLAASIMAIGSAAYAAEESKTTGAKEDDIEEIVVSGIRRNIESAQELKRNADTVIDSITADELGDFPDKSVAEALMRVPGVMIERFATRTDTARFTAEPSGVVIRGLPFVRSEFNGRDSFSATSSRGLSWGDVSPELMGGVDIYKNQTAELIEGGISGLINLRTRLPFDKDESVNVVTVAGNYSDLSQSSTPEISGIHTSRYDTDVGEFGVMVNLAYSDVDATSQGARTGRIDRFRNVYADDALHYIPQSVTFSDNKYSRERAGGSFALQWKDNEERYLATLQYNRSQYKSRGEGKGIGAGWGSLGGGDSLFLEVTEGGTGSGAIIRPAPGTDAFAFSEDGLFAHGTITQDHGWWGANNEQSKLYATNSNGQALVETCASLDSWAGCDNGPTLTPYRGTGISTSADVDDGTSMTEDLSLNFKWNITDRFRANFDVQRINSEYDERRLNATFGSFANPEVDLRGDLAKVILHAPHNINLLDAGKGIYSNPNSYHWNNSYESLADNKGEEFATKVDLIYDLDSGFVQRVKAGVRYADRDQNVNEAGHWQAIATSWNQNAKWFNLDSPAHTGTITVDDVPTPYEFNGYAQDSWVLETWKSNYGSISIGEGENMGDVRNQFLFPNTKTMRDWRYTNSAMATGQPQNGYYPICSNLGGRANEVAGTCFRPNEMLEVSEETQAFYVQLDFGGEDLTLFDRPVTGNLGVRYIKTDIASTGGEQFPEFNLVDRPCAESQGPTPEAPKPPVPKTVTCYLSADDIAFMNNGGNLGTSEATHHNVLPSLNIKYDVTDKFVTRFALSRAMSRPDIGSLRNYIQVSSNLPSVDDANGSLWVKDSSGEIVGANVAYTATSSNPFLKPIVADQVDISFEYYTGPNSASLAVYKKSFDDYIQTGTYFRPKTNNGVTRDVIVTGPINGDGAELQGFEVQGTHLFSYLPGFWSGLGVQANYTYVENKGIDNTGVSSGSANGVITGSAAAADRVQVGSLEGMSKDAYNLSAFYERNNFSARLAYSWRAEYLLTVQDCCVGTPIWQGDYGQLDASLRYRINDMIELSLSGSNLTNQKAELFHQIDNSDDGGKRLRYSINQSDTRYTLGLRMQF</sequence>
<evidence type="ECO:0000313" key="9">
    <source>
        <dbReference type="Proteomes" id="UP001595555"/>
    </source>
</evidence>
<dbReference type="EMBL" id="JBHRTF010000003">
    <property type="protein sequence ID" value="MFC3115538.1"/>
    <property type="molecule type" value="Genomic_DNA"/>
</dbReference>
<dbReference type="Proteomes" id="UP001595555">
    <property type="component" value="Unassembled WGS sequence"/>
</dbReference>
<dbReference type="InterPro" id="IPR036942">
    <property type="entry name" value="Beta-barrel_TonB_sf"/>
</dbReference>
<accession>A0ABV7FI68</accession>
<comment type="subcellular location">
    <subcellularLocation>
        <location evidence="1 4">Cell outer membrane</location>
    </subcellularLocation>
</comment>
<keyword evidence="2 4" id="KW-0472">Membrane</keyword>
<protein>
    <submittedName>
        <fullName evidence="8">TonB-dependent receptor</fullName>
    </submittedName>
</protein>
<keyword evidence="4" id="KW-0798">TonB box</keyword>
<dbReference type="PANTHER" id="PTHR40980:SF3">
    <property type="entry name" value="TONB-DEPENDENT RECEPTOR-LIKE BETA-BARREL DOMAIN-CONTAINING PROTEIN"/>
    <property type="match status" value="1"/>
</dbReference>
<reference evidence="9" key="1">
    <citation type="journal article" date="2019" name="Int. J. Syst. Evol. Microbiol.">
        <title>The Global Catalogue of Microorganisms (GCM) 10K type strain sequencing project: providing services to taxonomists for standard genome sequencing and annotation.</title>
        <authorList>
            <consortium name="The Broad Institute Genomics Platform"/>
            <consortium name="The Broad Institute Genome Sequencing Center for Infectious Disease"/>
            <person name="Wu L."/>
            <person name="Ma J."/>
        </authorList>
    </citation>
    <scope>NUCLEOTIDE SEQUENCE [LARGE SCALE GENOMIC DNA]</scope>
    <source>
        <strain evidence="9">KCTC 52237</strain>
    </source>
</reference>
<keyword evidence="8" id="KW-0675">Receptor</keyword>
<feature type="domain" description="TonB-dependent receptor plug" evidence="7">
    <location>
        <begin position="64"/>
        <end position="173"/>
    </location>
</feature>
<proteinExistence type="inferred from homology"/>
<evidence type="ECO:0000259" key="7">
    <source>
        <dbReference type="Pfam" id="PF07715"/>
    </source>
</evidence>
<dbReference type="Gene3D" id="2.170.130.10">
    <property type="entry name" value="TonB-dependent receptor, plug domain"/>
    <property type="match status" value="1"/>
</dbReference>
<feature type="signal peptide" evidence="5">
    <location>
        <begin position="1"/>
        <end position="30"/>
    </location>
</feature>
<comment type="similarity">
    <text evidence="4">Belongs to the TonB-dependent receptor family.</text>
</comment>
<organism evidence="8 9">
    <name type="scientific">Cellvibrio fontiphilus</name>
    <dbReference type="NCBI Taxonomy" id="1815559"/>
    <lineage>
        <taxon>Bacteria</taxon>
        <taxon>Pseudomonadati</taxon>
        <taxon>Pseudomonadota</taxon>
        <taxon>Gammaproteobacteria</taxon>
        <taxon>Cellvibrionales</taxon>
        <taxon>Cellvibrionaceae</taxon>
        <taxon>Cellvibrio</taxon>
    </lineage>
</organism>
<dbReference type="InterPro" id="IPR010104">
    <property type="entry name" value="TonB_rcpt_bac"/>
</dbReference>
<gene>
    <name evidence="8" type="ORF">ACFODX_08220</name>
</gene>
<evidence type="ECO:0000259" key="6">
    <source>
        <dbReference type="Pfam" id="PF00593"/>
    </source>
</evidence>
<dbReference type="Gene3D" id="2.40.170.20">
    <property type="entry name" value="TonB-dependent receptor, beta-barrel domain"/>
    <property type="match status" value="1"/>
</dbReference>
<name>A0ABV7FI68_9GAMM</name>
<evidence type="ECO:0000256" key="2">
    <source>
        <dbReference type="ARBA" id="ARBA00023136"/>
    </source>
</evidence>
<dbReference type="Pfam" id="PF00593">
    <property type="entry name" value="TonB_dep_Rec_b-barrel"/>
    <property type="match status" value="1"/>
</dbReference>
<keyword evidence="3" id="KW-0998">Cell outer membrane</keyword>
<keyword evidence="5" id="KW-0732">Signal</keyword>
<dbReference type="InterPro" id="IPR037066">
    <property type="entry name" value="Plug_dom_sf"/>
</dbReference>